<evidence type="ECO:0000313" key="2">
    <source>
        <dbReference type="Proteomes" id="UP000664044"/>
    </source>
</evidence>
<sequence>MSIFKKHRTLDFSDENIKSLSESIVNLKSILSKVGTSIGSQQLNNVLASAMRKDSESFKKNTLTNALFGGAGALWELYCGDDDLQNEFDKEFKKFCLELKKIGINNGRVNQVLDGLK</sequence>
<dbReference type="Proteomes" id="UP000664044">
    <property type="component" value="Unassembled WGS sequence"/>
</dbReference>
<name>A0ABS3G3N5_9FLAO</name>
<keyword evidence="2" id="KW-1185">Reference proteome</keyword>
<dbReference type="EMBL" id="JAFLNL010000002">
    <property type="protein sequence ID" value="MBO0353187.1"/>
    <property type="molecule type" value="Genomic_DNA"/>
</dbReference>
<accession>A0ABS3G3N5</accession>
<comment type="caution">
    <text evidence="1">The sequence shown here is derived from an EMBL/GenBank/DDBJ whole genome shotgun (WGS) entry which is preliminary data.</text>
</comment>
<reference evidence="1 2" key="1">
    <citation type="submission" date="2021-03" db="EMBL/GenBank/DDBJ databases">
        <title>Muricauda lutimaris sp. nov. and Muricauda ruestringensis sp. nov, two marine members of the Flavobacteriaceae isolated from deep sea sediments of Western Pacific.</title>
        <authorList>
            <person name="Zhao S."/>
            <person name="Liu R."/>
        </authorList>
    </citation>
    <scope>NUCLEOTIDE SEQUENCE [LARGE SCALE GENOMIC DNA]</scope>
    <source>
        <strain evidence="1 2">BC31-1-A7</strain>
    </source>
</reference>
<organism evidence="1 2">
    <name type="scientific">Flagellimonas aurea</name>
    <dbReference type="NCBI Taxonomy" id="2915619"/>
    <lineage>
        <taxon>Bacteria</taxon>
        <taxon>Pseudomonadati</taxon>
        <taxon>Bacteroidota</taxon>
        <taxon>Flavobacteriia</taxon>
        <taxon>Flavobacteriales</taxon>
        <taxon>Flavobacteriaceae</taxon>
        <taxon>Flagellimonas</taxon>
    </lineage>
</organism>
<evidence type="ECO:0000313" key="1">
    <source>
        <dbReference type="EMBL" id="MBO0353187.1"/>
    </source>
</evidence>
<dbReference type="RefSeq" id="WP_207031740.1">
    <property type="nucleotide sequence ID" value="NZ_CP159476.1"/>
</dbReference>
<gene>
    <name evidence="1" type="ORF">J0656_04090</name>
</gene>
<protein>
    <submittedName>
        <fullName evidence="1">Uncharacterized protein</fullName>
    </submittedName>
</protein>
<proteinExistence type="predicted"/>